<evidence type="ECO:0000259" key="10">
    <source>
        <dbReference type="PROSITE" id="PS50893"/>
    </source>
</evidence>
<proteinExistence type="predicted"/>
<evidence type="ECO:0000256" key="5">
    <source>
        <dbReference type="ARBA" id="ARBA00022840"/>
    </source>
</evidence>
<feature type="transmembrane region" description="Helical" evidence="9">
    <location>
        <begin position="408"/>
        <end position="425"/>
    </location>
</feature>
<evidence type="ECO:0000256" key="4">
    <source>
        <dbReference type="ARBA" id="ARBA00022741"/>
    </source>
</evidence>
<dbReference type="InterPro" id="IPR013525">
    <property type="entry name" value="ABC2_TM"/>
</dbReference>
<feature type="transmembrane region" description="Helical" evidence="9">
    <location>
        <begin position="489"/>
        <end position="507"/>
    </location>
</feature>
<reference evidence="11 12" key="1">
    <citation type="submission" date="2024-06" db="EMBL/GenBank/DDBJ databases">
        <authorList>
            <person name="Kraege A."/>
            <person name="Thomma B."/>
        </authorList>
    </citation>
    <scope>NUCLEOTIDE SEQUENCE [LARGE SCALE GENOMIC DNA]</scope>
</reference>
<accession>A0ABP1FP46</accession>
<dbReference type="Pfam" id="PF01061">
    <property type="entry name" value="ABC2_membrane"/>
    <property type="match status" value="1"/>
</dbReference>
<evidence type="ECO:0000256" key="8">
    <source>
        <dbReference type="SAM" id="MobiDB-lite"/>
    </source>
</evidence>
<evidence type="ECO:0000313" key="11">
    <source>
        <dbReference type="EMBL" id="CAL5220701.1"/>
    </source>
</evidence>
<evidence type="ECO:0000256" key="7">
    <source>
        <dbReference type="ARBA" id="ARBA00023136"/>
    </source>
</evidence>
<protein>
    <submittedName>
        <fullName evidence="11">G2755 protein</fullName>
    </submittedName>
</protein>
<dbReference type="InterPro" id="IPR027417">
    <property type="entry name" value="P-loop_NTPase"/>
</dbReference>
<comment type="caution">
    <text evidence="11">The sequence shown here is derived from an EMBL/GenBank/DDBJ whole genome shotgun (WGS) entry which is preliminary data.</text>
</comment>
<organism evidence="11 12">
    <name type="scientific">Coccomyxa viridis</name>
    <dbReference type="NCBI Taxonomy" id="1274662"/>
    <lineage>
        <taxon>Eukaryota</taxon>
        <taxon>Viridiplantae</taxon>
        <taxon>Chlorophyta</taxon>
        <taxon>core chlorophytes</taxon>
        <taxon>Trebouxiophyceae</taxon>
        <taxon>Trebouxiophyceae incertae sedis</taxon>
        <taxon>Coccomyxaceae</taxon>
        <taxon>Coccomyxa</taxon>
    </lineage>
</organism>
<keyword evidence="3 9" id="KW-0812">Transmembrane</keyword>
<dbReference type="Proteomes" id="UP001497392">
    <property type="component" value="Unassembled WGS sequence"/>
</dbReference>
<evidence type="ECO:0000256" key="1">
    <source>
        <dbReference type="ARBA" id="ARBA00004141"/>
    </source>
</evidence>
<gene>
    <name evidence="11" type="primary">g2755</name>
    <name evidence="11" type="ORF">VP750_LOCUS2360</name>
</gene>
<feature type="domain" description="ABC transporter" evidence="10">
    <location>
        <begin position="61"/>
        <end position="307"/>
    </location>
</feature>
<keyword evidence="7 9" id="KW-0472">Membrane</keyword>
<feature type="transmembrane region" description="Helical" evidence="9">
    <location>
        <begin position="513"/>
        <end position="534"/>
    </location>
</feature>
<evidence type="ECO:0000256" key="3">
    <source>
        <dbReference type="ARBA" id="ARBA00022692"/>
    </source>
</evidence>
<feature type="transmembrane region" description="Helical" evidence="9">
    <location>
        <begin position="546"/>
        <end position="565"/>
    </location>
</feature>
<feature type="compositionally biased region" description="Polar residues" evidence="8">
    <location>
        <begin position="39"/>
        <end position="53"/>
    </location>
</feature>
<dbReference type="InterPro" id="IPR050352">
    <property type="entry name" value="ABCG_transporters"/>
</dbReference>
<dbReference type="EMBL" id="CAXHTA020000004">
    <property type="protein sequence ID" value="CAL5220701.1"/>
    <property type="molecule type" value="Genomic_DNA"/>
</dbReference>
<dbReference type="Pfam" id="PF00005">
    <property type="entry name" value="ABC_tran"/>
    <property type="match status" value="1"/>
</dbReference>
<dbReference type="SUPFAM" id="SSF52540">
    <property type="entry name" value="P-loop containing nucleoside triphosphate hydrolases"/>
    <property type="match status" value="1"/>
</dbReference>
<dbReference type="InterPro" id="IPR017871">
    <property type="entry name" value="ABC_transporter-like_CS"/>
</dbReference>
<evidence type="ECO:0000256" key="9">
    <source>
        <dbReference type="SAM" id="Phobius"/>
    </source>
</evidence>
<dbReference type="PANTHER" id="PTHR48041:SF91">
    <property type="entry name" value="ABC TRANSPORTER G FAMILY MEMBER 28"/>
    <property type="match status" value="1"/>
</dbReference>
<evidence type="ECO:0000313" key="12">
    <source>
        <dbReference type="Proteomes" id="UP001497392"/>
    </source>
</evidence>
<keyword evidence="4" id="KW-0547">Nucleotide-binding</keyword>
<feature type="transmembrane region" description="Helical" evidence="9">
    <location>
        <begin position="437"/>
        <end position="461"/>
    </location>
</feature>
<dbReference type="SMART" id="SM00382">
    <property type="entry name" value="AAA"/>
    <property type="match status" value="1"/>
</dbReference>
<dbReference type="PANTHER" id="PTHR48041">
    <property type="entry name" value="ABC TRANSPORTER G FAMILY MEMBER 28"/>
    <property type="match status" value="1"/>
</dbReference>
<dbReference type="CDD" id="cd03213">
    <property type="entry name" value="ABCG_EPDR"/>
    <property type="match status" value="1"/>
</dbReference>
<dbReference type="InterPro" id="IPR003593">
    <property type="entry name" value="AAA+_ATPase"/>
</dbReference>
<dbReference type="InterPro" id="IPR003439">
    <property type="entry name" value="ABC_transporter-like_ATP-bd"/>
</dbReference>
<evidence type="ECO:0000256" key="6">
    <source>
        <dbReference type="ARBA" id="ARBA00022989"/>
    </source>
</evidence>
<feature type="region of interest" description="Disordered" evidence="8">
    <location>
        <begin position="1"/>
        <end position="54"/>
    </location>
</feature>
<keyword evidence="12" id="KW-1185">Reference proteome</keyword>
<sequence length="647" mass="73047">MSGDRSANADDLEKPPTYTSSFRVPDGSEDEDDVEAQHSVATESDGSGESNEINVEGGMTVAFKDLTYEVWNSANKKERIKLLTSVSGYMPPGHLSALMGPSGSSKTTLLDVLAGRKTVGTITGKILFAGQHATKTFLRRYTGYVEQFDTLLDNLTVYEMLAYTAELKNPMKEPFERKRAKVEMVIQQLGLNGCRGVRIGNPLARGISGGQCKRVNIGIALVTNPRVLFLDEPTSGLDSYTSNEVIAVVKGLTKTGITICATIHNPTPYCFNLFDRLMILLHGRVVYSGENGLHPIRYFEAFPDVEPFGRREGYGNKAEWIVDLTTKADREGKHAHYADRYGASELRRVNLKELDLQLDRGYRVSDEQMKELAVRTETTNPWYWGVRTLVKWRATKDFRDITFLGPRIVDKLALSLIIMTLYWRVGDNHKLSNYNNLAAVLFLWTILPGYAAAAFIPTIVLERPLFVRERNDGLYRPITYVIFKMMEEISITLINSLIFSSIVFFPLKLTGDFILFWLLNLTTTSIGIVLAYAIASVSPNMDVANAALPAYVTSLLFFVGLLLRIQDQPNYWKWYGYLDFLKYAWSAQMINQFETSNTRVLEGQTVLEFYGLEKQNKWAQLGYESLFFAGFTFLAWAALAFVRHQKR</sequence>
<keyword evidence="2" id="KW-0813">Transport</keyword>
<keyword evidence="6 9" id="KW-1133">Transmembrane helix</keyword>
<dbReference type="PROSITE" id="PS50893">
    <property type="entry name" value="ABC_TRANSPORTER_2"/>
    <property type="match status" value="1"/>
</dbReference>
<dbReference type="PROSITE" id="PS00211">
    <property type="entry name" value="ABC_TRANSPORTER_1"/>
    <property type="match status" value="1"/>
</dbReference>
<dbReference type="Gene3D" id="3.40.50.300">
    <property type="entry name" value="P-loop containing nucleotide triphosphate hydrolases"/>
    <property type="match status" value="1"/>
</dbReference>
<evidence type="ECO:0000256" key="2">
    <source>
        <dbReference type="ARBA" id="ARBA00022448"/>
    </source>
</evidence>
<name>A0ABP1FP46_9CHLO</name>
<comment type="subcellular location">
    <subcellularLocation>
        <location evidence="1">Membrane</location>
        <topology evidence="1">Multi-pass membrane protein</topology>
    </subcellularLocation>
</comment>
<feature type="transmembrane region" description="Helical" evidence="9">
    <location>
        <begin position="621"/>
        <end position="642"/>
    </location>
</feature>
<keyword evidence="5" id="KW-0067">ATP-binding</keyword>